<dbReference type="AlphaFoldDB" id="A0AAE0D0C2"/>
<evidence type="ECO:0000313" key="2">
    <source>
        <dbReference type="Proteomes" id="UP001281614"/>
    </source>
</evidence>
<accession>A0AAE0D0C2</accession>
<organism evidence="1 2">
    <name type="scientific">Colletotrichum kahawae</name>
    <name type="common">Coffee berry disease fungus</name>
    <dbReference type="NCBI Taxonomy" id="34407"/>
    <lineage>
        <taxon>Eukaryota</taxon>
        <taxon>Fungi</taxon>
        <taxon>Dikarya</taxon>
        <taxon>Ascomycota</taxon>
        <taxon>Pezizomycotina</taxon>
        <taxon>Sordariomycetes</taxon>
        <taxon>Hypocreomycetidae</taxon>
        <taxon>Glomerellales</taxon>
        <taxon>Glomerellaceae</taxon>
        <taxon>Colletotrichum</taxon>
        <taxon>Colletotrichum gloeosporioides species complex</taxon>
    </lineage>
</organism>
<proteinExistence type="predicted"/>
<dbReference type="EMBL" id="VYYT01000499">
    <property type="protein sequence ID" value="KAK2733576.1"/>
    <property type="molecule type" value="Genomic_DNA"/>
</dbReference>
<reference evidence="1" key="1">
    <citation type="submission" date="2023-02" db="EMBL/GenBank/DDBJ databases">
        <title>Colletotrichum kahawae CIFC_Que2 genome sequencing and assembly.</title>
        <authorList>
            <person name="Baroncelli R."/>
        </authorList>
    </citation>
    <scope>NUCLEOTIDE SEQUENCE</scope>
    <source>
        <strain evidence="1">CIFC_Que2</strain>
    </source>
</reference>
<gene>
    <name evidence="1" type="ORF">CKAH01_08371</name>
</gene>
<name>A0AAE0D0C2_COLKA</name>
<sequence>MSSQRLQVSSPASKEVPEFVTHGCDEAAKMLRLPLLGLIGKLTDDRIWRARQGMPCLSACRYNFEAREALWSSVKVRKGSLSGCHGGQRGGAGSWTRRKIGPGVETEALLRETGALWKDGLGDKPSHVGLELRHSAVLFHPRVPGLLI</sequence>
<protein>
    <submittedName>
        <fullName evidence="1">Uncharacterized protein</fullName>
    </submittedName>
</protein>
<dbReference type="Proteomes" id="UP001281614">
    <property type="component" value="Unassembled WGS sequence"/>
</dbReference>
<comment type="caution">
    <text evidence="1">The sequence shown here is derived from an EMBL/GenBank/DDBJ whole genome shotgun (WGS) entry which is preliminary data.</text>
</comment>
<evidence type="ECO:0000313" key="1">
    <source>
        <dbReference type="EMBL" id="KAK2733576.1"/>
    </source>
</evidence>
<keyword evidence="2" id="KW-1185">Reference proteome</keyword>